<protein>
    <submittedName>
        <fullName evidence="1">Uncharacterized protein</fullName>
    </submittedName>
</protein>
<name>A0ACB9L318_9MYRT</name>
<proteinExistence type="predicted"/>
<gene>
    <name evidence="1" type="ORF">MLD38_039601</name>
</gene>
<evidence type="ECO:0000313" key="1">
    <source>
        <dbReference type="EMBL" id="KAI4304037.1"/>
    </source>
</evidence>
<sequence>MISSVSWVPKGASRAVPEVAEPPSKEEIKELLKNGGFPSGDGGSDEDEEEMELDNTKKANEVSQALAVANALGRASKITNDKAGFDAIADGLRELNMDNYDEEDEDIELFSTGLGDLYYPSNEMDPYLKHDDEDDDSEELDNIATTPMDSLIVCARTEDEVNLLEEWINSWGSIIRRSDFFRYYR</sequence>
<comment type="caution">
    <text evidence="1">The sequence shown here is derived from an EMBL/GenBank/DDBJ whole genome shotgun (WGS) entry which is preliminary data.</text>
</comment>
<accession>A0ACB9L318</accession>
<dbReference type="Proteomes" id="UP001057402">
    <property type="component" value="Chromosome 12"/>
</dbReference>
<evidence type="ECO:0000313" key="2">
    <source>
        <dbReference type="Proteomes" id="UP001057402"/>
    </source>
</evidence>
<organism evidence="1 2">
    <name type="scientific">Melastoma candidum</name>
    <dbReference type="NCBI Taxonomy" id="119954"/>
    <lineage>
        <taxon>Eukaryota</taxon>
        <taxon>Viridiplantae</taxon>
        <taxon>Streptophyta</taxon>
        <taxon>Embryophyta</taxon>
        <taxon>Tracheophyta</taxon>
        <taxon>Spermatophyta</taxon>
        <taxon>Magnoliopsida</taxon>
        <taxon>eudicotyledons</taxon>
        <taxon>Gunneridae</taxon>
        <taxon>Pentapetalae</taxon>
        <taxon>rosids</taxon>
        <taxon>malvids</taxon>
        <taxon>Myrtales</taxon>
        <taxon>Melastomataceae</taxon>
        <taxon>Melastomatoideae</taxon>
        <taxon>Melastomateae</taxon>
        <taxon>Melastoma</taxon>
    </lineage>
</organism>
<dbReference type="EMBL" id="CM042891">
    <property type="protein sequence ID" value="KAI4304037.1"/>
    <property type="molecule type" value="Genomic_DNA"/>
</dbReference>
<keyword evidence="2" id="KW-1185">Reference proteome</keyword>
<reference evidence="2" key="1">
    <citation type="journal article" date="2023" name="Front. Plant Sci.">
        <title>Chromosomal-level genome assembly of Melastoma candidum provides insights into trichome evolution.</title>
        <authorList>
            <person name="Zhong Y."/>
            <person name="Wu W."/>
            <person name="Sun C."/>
            <person name="Zou P."/>
            <person name="Liu Y."/>
            <person name="Dai S."/>
            <person name="Zhou R."/>
        </authorList>
    </citation>
    <scope>NUCLEOTIDE SEQUENCE [LARGE SCALE GENOMIC DNA]</scope>
</reference>